<feature type="domain" description="ENTH" evidence="2">
    <location>
        <begin position="27"/>
        <end position="160"/>
    </location>
</feature>
<evidence type="ECO:0000313" key="4">
    <source>
        <dbReference type="Proteomes" id="UP001301350"/>
    </source>
</evidence>
<name>A0AAV9IQ70_CYACA</name>
<dbReference type="GO" id="GO:0005886">
    <property type="term" value="C:plasma membrane"/>
    <property type="evidence" value="ECO:0007669"/>
    <property type="project" value="TreeGrafter"/>
</dbReference>
<feature type="region of interest" description="Disordered" evidence="1">
    <location>
        <begin position="180"/>
        <end position="207"/>
    </location>
</feature>
<dbReference type="GO" id="GO:0005768">
    <property type="term" value="C:endosome"/>
    <property type="evidence" value="ECO:0007669"/>
    <property type="project" value="TreeGrafter"/>
</dbReference>
<dbReference type="PANTHER" id="PTHR12276:SF45">
    <property type="entry name" value="CLATHRIN INTERACTOR 1"/>
    <property type="match status" value="1"/>
</dbReference>
<feature type="compositionally biased region" description="Basic and acidic residues" evidence="1">
    <location>
        <begin position="228"/>
        <end position="237"/>
    </location>
</feature>
<keyword evidence="4" id="KW-1185">Reference proteome</keyword>
<accession>A0AAV9IQ70</accession>
<dbReference type="PROSITE" id="PS50942">
    <property type="entry name" value="ENTH"/>
    <property type="match status" value="1"/>
</dbReference>
<dbReference type="FunFam" id="1.25.40.90:FF:000006">
    <property type="entry name" value="Clathrin interactor 1"/>
    <property type="match status" value="1"/>
</dbReference>
<dbReference type="CDD" id="cd03571">
    <property type="entry name" value="ENTH"/>
    <property type="match status" value="1"/>
</dbReference>
<evidence type="ECO:0000313" key="3">
    <source>
        <dbReference type="EMBL" id="KAK4534304.1"/>
    </source>
</evidence>
<dbReference type="Proteomes" id="UP001301350">
    <property type="component" value="Unassembled WGS sequence"/>
</dbReference>
<dbReference type="InterPro" id="IPR008942">
    <property type="entry name" value="ENTH_VHS"/>
</dbReference>
<dbReference type="Gene3D" id="1.25.40.90">
    <property type="match status" value="1"/>
</dbReference>
<dbReference type="Pfam" id="PF01417">
    <property type="entry name" value="ENTH"/>
    <property type="match status" value="1"/>
</dbReference>
<protein>
    <recommendedName>
        <fullName evidence="2">ENTH domain-containing protein</fullName>
    </recommendedName>
</protein>
<organism evidence="3 4">
    <name type="scientific">Cyanidium caldarium</name>
    <name type="common">Red alga</name>
    <dbReference type="NCBI Taxonomy" id="2771"/>
    <lineage>
        <taxon>Eukaryota</taxon>
        <taxon>Rhodophyta</taxon>
        <taxon>Bangiophyceae</taxon>
        <taxon>Cyanidiales</taxon>
        <taxon>Cyanidiaceae</taxon>
        <taxon>Cyanidium</taxon>
    </lineage>
</organism>
<gene>
    <name evidence="3" type="ORF">CDCA_CDCA01G0329</name>
</gene>
<comment type="caution">
    <text evidence="3">The sequence shown here is derived from an EMBL/GenBank/DDBJ whole genome shotgun (WGS) entry which is preliminary data.</text>
</comment>
<dbReference type="InterPro" id="IPR013809">
    <property type="entry name" value="ENTH"/>
</dbReference>
<dbReference type="GO" id="GO:0030125">
    <property type="term" value="C:clathrin vesicle coat"/>
    <property type="evidence" value="ECO:0007669"/>
    <property type="project" value="TreeGrafter"/>
</dbReference>
<dbReference type="GO" id="GO:0006897">
    <property type="term" value="P:endocytosis"/>
    <property type="evidence" value="ECO:0007669"/>
    <property type="project" value="TreeGrafter"/>
</dbReference>
<dbReference type="SMART" id="SM00273">
    <property type="entry name" value="ENTH"/>
    <property type="match status" value="1"/>
</dbReference>
<feature type="compositionally biased region" description="Polar residues" evidence="1">
    <location>
        <begin position="186"/>
        <end position="198"/>
    </location>
</feature>
<reference evidence="3 4" key="1">
    <citation type="submission" date="2022-07" db="EMBL/GenBank/DDBJ databases">
        <title>Genome-wide signatures of adaptation to extreme environments.</title>
        <authorList>
            <person name="Cho C.H."/>
            <person name="Yoon H.S."/>
        </authorList>
    </citation>
    <scope>NUCLEOTIDE SEQUENCE [LARGE SCALE GENOMIC DNA]</scope>
    <source>
        <strain evidence="3 4">DBV 063 E5</strain>
    </source>
</reference>
<dbReference type="PANTHER" id="PTHR12276">
    <property type="entry name" value="EPSIN/ENT-RELATED"/>
    <property type="match status" value="1"/>
</dbReference>
<feature type="region of interest" description="Disordered" evidence="1">
    <location>
        <begin position="274"/>
        <end position="313"/>
    </location>
</feature>
<dbReference type="EMBL" id="JANCYW010000001">
    <property type="protein sequence ID" value="KAK4534304.1"/>
    <property type="molecule type" value="Genomic_DNA"/>
</dbReference>
<dbReference type="AlphaFoldDB" id="A0AAV9IQ70"/>
<feature type="compositionally biased region" description="Basic and acidic residues" evidence="1">
    <location>
        <begin position="293"/>
        <end position="304"/>
    </location>
</feature>
<dbReference type="SUPFAM" id="SSF48464">
    <property type="entry name" value="ENTH/VHS domain"/>
    <property type="match status" value="1"/>
</dbReference>
<feature type="region of interest" description="Disordered" evidence="1">
    <location>
        <begin position="225"/>
        <end position="262"/>
    </location>
</feature>
<sequence length="402" mass="43584">MKSLKRVDWKELRRRGTRQRGRVVSWVKDKLLTDIENKARAATNVEPYGPTHRELSEIAAATYDATDFALVMDVIWSRLNGRGRHWRRVYKALDLLRFLLMHGSPQVLVAAQAGLAHLQTLQDFRYFDPRERRDCGAAVRQKAQVVVAMLQSPARLEQERQQSLAMRRKMGLAASALDAQGRDTHGGSSSNSMLSAQGQYPLGSGGDAGSSAAFRYGSDGEFSGYRNARADSLDETPRAGPISMSRERRAASFDDNSWQRGSMPTEALIAADAGESPANLPNNGATAEAVGDGGRDTKQERVERTVGGAATTTPLPSIDDWDFFAQIDATHEGDPTVMASSSVASDEHPVAIAANGAFPPSVKVTSSARASVVQRATDDPFASLFSELSLRPEHASATPSLR</sequence>
<proteinExistence type="predicted"/>
<dbReference type="GO" id="GO:0030276">
    <property type="term" value="F:clathrin binding"/>
    <property type="evidence" value="ECO:0007669"/>
    <property type="project" value="TreeGrafter"/>
</dbReference>
<evidence type="ECO:0000256" key="1">
    <source>
        <dbReference type="SAM" id="MobiDB-lite"/>
    </source>
</evidence>
<evidence type="ECO:0000259" key="2">
    <source>
        <dbReference type="PROSITE" id="PS50942"/>
    </source>
</evidence>
<dbReference type="GO" id="GO:0005543">
    <property type="term" value="F:phospholipid binding"/>
    <property type="evidence" value="ECO:0007669"/>
    <property type="project" value="TreeGrafter"/>
</dbReference>